<feature type="region of interest" description="Disordered" evidence="1">
    <location>
        <begin position="212"/>
        <end position="231"/>
    </location>
</feature>
<accession>A0A6C0D543</accession>
<evidence type="ECO:0000256" key="1">
    <source>
        <dbReference type="SAM" id="MobiDB-lite"/>
    </source>
</evidence>
<feature type="compositionally biased region" description="Basic residues" evidence="1">
    <location>
        <begin position="218"/>
        <end position="231"/>
    </location>
</feature>
<evidence type="ECO:0000313" key="2">
    <source>
        <dbReference type="EMBL" id="QHT11472.1"/>
    </source>
</evidence>
<organism evidence="2">
    <name type="scientific">viral metagenome</name>
    <dbReference type="NCBI Taxonomy" id="1070528"/>
    <lineage>
        <taxon>unclassified sequences</taxon>
        <taxon>metagenomes</taxon>
        <taxon>organismal metagenomes</taxon>
    </lineage>
</organism>
<dbReference type="EMBL" id="MN739534">
    <property type="protein sequence ID" value="QHT11472.1"/>
    <property type="molecule type" value="Genomic_DNA"/>
</dbReference>
<name>A0A6C0D543_9ZZZZ</name>
<sequence>MHYLQFHIIFFINNYNTIKNNIFIIYNNIIIMRQTYKKHRRKAGSRIATVRRLAESMSLRVNPNFDLDPFVLEPEASTVIKRSIKKHMNKKAYTHATVRFYTNLVLFKNVLTAFNANDNSKALAKSRLLNSIPVGRTLEAFLEVRNLVPSITRLRAILSDPDFTFPERNTQPYFELKGLIDDIIRLIRDPLQGRIEVPLIIQRQERVLGGPSNLAQGRRLRSRRNKRGSRS</sequence>
<proteinExistence type="predicted"/>
<protein>
    <submittedName>
        <fullName evidence="2">Uncharacterized protein</fullName>
    </submittedName>
</protein>
<dbReference type="AlphaFoldDB" id="A0A6C0D543"/>
<reference evidence="2" key="1">
    <citation type="journal article" date="2020" name="Nature">
        <title>Giant virus diversity and host interactions through global metagenomics.</title>
        <authorList>
            <person name="Schulz F."/>
            <person name="Roux S."/>
            <person name="Paez-Espino D."/>
            <person name="Jungbluth S."/>
            <person name="Walsh D.A."/>
            <person name="Denef V.J."/>
            <person name="McMahon K.D."/>
            <person name="Konstantinidis K.T."/>
            <person name="Eloe-Fadrosh E.A."/>
            <person name="Kyrpides N.C."/>
            <person name="Woyke T."/>
        </authorList>
    </citation>
    <scope>NUCLEOTIDE SEQUENCE</scope>
    <source>
        <strain evidence="2">GVMAG-M-3300023174-116</strain>
    </source>
</reference>